<organism evidence="1 2">
    <name type="scientific">Tanacetum coccineum</name>
    <dbReference type="NCBI Taxonomy" id="301880"/>
    <lineage>
        <taxon>Eukaryota</taxon>
        <taxon>Viridiplantae</taxon>
        <taxon>Streptophyta</taxon>
        <taxon>Embryophyta</taxon>
        <taxon>Tracheophyta</taxon>
        <taxon>Spermatophyta</taxon>
        <taxon>Magnoliopsida</taxon>
        <taxon>eudicotyledons</taxon>
        <taxon>Gunneridae</taxon>
        <taxon>Pentapetalae</taxon>
        <taxon>asterids</taxon>
        <taxon>campanulids</taxon>
        <taxon>Asterales</taxon>
        <taxon>Asteraceae</taxon>
        <taxon>Asteroideae</taxon>
        <taxon>Anthemideae</taxon>
        <taxon>Anthemidinae</taxon>
        <taxon>Tanacetum</taxon>
    </lineage>
</organism>
<accession>A0ABQ4X016</accession>
<dbReference type="EMBL" id="BQNB010009086">
    <property type="protein sequence ID" value="GJS58536.1"/>
    <property type="molecule type" value="Genomic_DNA"/>
</dbReference>
<evidence type="ECO:0000313" key="1">
    <source>
        <dbReference type="EMBL" id="GJS58536.1"/>
    </source>
</evidence>
<reference evidence="1" key="2">
    <citation type="submission" date="2022-01" db="EMBL/GenBank/DDBJ databases">
        <authorList>
            <person name="Yamashiro T."/>
            <person name="Shiraishi A."/>
            <person name="Satake H."/>
            <person name="Nakayama K."/>
        </authorList>
    </citation>
    <scope>NUCLEOTIDE SEQUENCE</scope>
</reference>
<proteinExistence type="predicted"/>
<protein>
    <submittedName>
        <fullName evidence="1">Uncharacterized protein</fullName>
    </submittedName>
</protein>
<reference evidence="1" key="1">
    <citation type="journal article" date="2022" name="Int. J. Mol. Sci.">
        <title>Draft Genome of Tanacetum Coccineum: Genomic Comparison of Closely Related Tanacetum-Family Plants.</title>
        <authorList>
            <person name="Yamashiro T."/>
            <person name="Shiraishi A."/>
            <person name="Nakayama K."/>
            <person name="Satake H."/>
        </authorList>
    </citation>
    <scope>NUCLEOTIDE SEQUENCE</scope>
</reference>
<name>A0ABQ4X016_9ASTR</name>
<evidence type="ECO:0000313" key="2">
    <source>
        <dbReference type="Proteomes" id="UP001151760"/>
    </source>
</evidence>
<comment type="caution">
    <text evidence="1">The sequence shown here is derived from an EMBL/GenBank/DDBJ whole genome shotgun (WGS) entry which is preliminary data.</text>
</comment>
<keyword evidence="2" id="KW-1185">Reference proteome</keyword>
<dbReference type="Proteomes" id="UP001151760">
    <property type="component" value="Unassembled WGS sequence"/>
</dbReference>
<gene>
    <name evidence="1" type="ORF">Tco_0653320</name>
</gene>
<sequence length="127" mass="13853">MRMVGCSSESSRAMNQNQKSLCSGTMVTAGNGGDGIEWECNAGQGKPVKCPNVMEMDILQGNGNTLNQMWIINKFKTCSDEDTSSRQMYVAFDSDGDDSNGMLSHYSWPICLAWSAITRGQHAPMSI</sequence>